<keyword evidence="1" id="KW-1133">Transmembrane helix</keyword>
<dbReference type="EMBL" id="KI912119">
    <property type="protein sequence ID" value="ETS74936.1"/>
    <property type="molecule type" value="Genomic_DNA"/>
</dbReference>
<dbReference type="KEGG" id="pfy:PFICI_13420"/>
<keyword evidence="1" id="KW-0812">Transmembrane</keyword>
<proteinExistence type="predicted"/>
<dbReference type="HOGENOM" id="CLU_090714_0_0_1"/>
<dbReference type="eggNOG" id="ENOG502SH0W">
    <property type="taxonomic scope" value="Eukaryota"/>
</dbReference>
<organism evidence="2 3">
    <name type="scientific">Pestalotiopsis fici (strain W106-1 / CGMCC3.15140)</name>
    <dbReference type="NCBI Taxonomy" id="1229662"/>
    <lineage>
        <taxon>Eukaryota</taxon>
        <taxon>Fungi</taxon>
        <taxon>Dikarya</taxon>
        <taxon>Ascomycota</taxon>
        <taxon>Pezizomycotina</taxon>
        <taxon>Sordariomycetes</taxon>
        <taxon>Xylariomycetidae</taxon>
        <taxon>Amphisphaeriales</taxon>
        <taxon>Sporocadaceae</taxon>
        <taxon>Pestalotiopsis</taxon>
    </lineage>
</organism>
<feature type="transmembrane region" description="Helical" evidence="1">
    <location>
        <begin position="83"/>
        <end position="101"/>
    </location>
</feature>
<protein>
    <submittedName>
        <fullName evidence="2">Uncharacterized protein</fullName>
    </submittedName>
</protein>
<dbReference type="OMA" id="ECKCENC"/>
<dbReference type="RefSeq" id="XP_007840192.1">
    <property type="nucleotide sequence ID" value="XM_007842001.1"/>
</dbReference>
<dbReference type="InParanoid" id="W3WQ34"/>
<dbReference type="GeneID" id="19278433"/>
<reference evidence="3" key="1">
    <citation type="journal article" date="2015" name="BMC Genomics">
        <title>Genomic and transcriptomic analysis of the endophytic fungus Pestalotiopsis fici reveals its lifestyle and high potential for synthesis of natural products.</title>
        <authorList>
            <person name="Wang X."/>
            <person name="Zhang X."/>
            <person name="Liu L."/>
            <person name="Xiang M."/>
            <person name="Wang W."/>
            <person name="Sun X."/>
            <person name="Che Y."/>
            <person name="Guo L."/>
            <person name="Liu G."/>
            <person name="Guo L."/>
            <person name="Wang C."/>
            <person name="Yin W.B."/>
            <person name="Stadler M."/>
            <person name="Zhang X."/>
            <person name="Liu X."/>
        </authorList>
    </citation>
    <scope>NUCLEOTIDE SEQUENCE [LARGE SCALE GENOMIC DNA]</scope>
    <source>
        <strain evidence="3">W106-1 / CGMCC3.15140</strain>
    </source>
</reference>
<dbReference type="OrthoDB" id="531190at2759"/>
<dbReference type="AlphaFoldDB" id="W3WQ34"/>
<name>W3WQ34_PESFW</name>
<dbReference type="STRING" id="1229662.W3WQ34"/>
<evidence type="ECO:0000313" key="2">
    <source>
        <dbReference type="EMBL" id="ETS74936.1"/>
    </source>
</evidence>
<gene>
    <name evidence="2" type="ORF">PFICI_13420</name>
</gene>
<sequence>MDITPIVIAIISLVASITVAGFGAYLNYSTVERKARREAEQLLQKYRDPLLFAAEDLQSRLWGIFHTDVLSFSGRSVHHDDALYIYTAFVLGQFLAWTHILRSQTQLLPFSLEEDQRLQKFLITLHNIQGVLLLSGTTESTAFTLWRGNQMAIGEFMTEVRDSEKMCMGFHDFTKIWKGASNDAHDDLHYWFDPVVVGLKTLAEKGPDVAEGNKLRRLQHLLVDLIEVLDPQKRRLQKGPIGPCGAASDCPCTRCRPLVHEPKAKKLGGRSSWWTKNSEIV</sequence>
<dbReference type="Proteomes" id="UP000030651">
    <property type="component" value="Unassembled WGS sequence"/>
</dbReference>
<evidence type="ECO:0000313" key="3">
    <source>
        <dbReference type="Proteomes" id="UP000030651"/>
    </source>
</evidence>
<feature type="transmembrane region" description="Helical" evidence="1">
    <location>
        <begin position="6"/>
        <end position="28"/>
    </location>
</feature>
<accession>W3WQ34</accession>
<keyword evidence="3" id="KW-1185">Reference proteome</keyword>
<evidence type="ECO:0000256" key="1">
    <source>
        <dbReference type="SAM" id="Phobius"/>
    </source>
</evidence>
<keyword evidence="1" id="KW-0472">Membrane</keyword>